<evidence type="ECO:0000313" key="2">
    <source>
        <dbReference type="EMBL" id="OEU15827.1"/>
    </source>
</evidence>
<feature type="region of interest" description="Disordered" evidence="1">
    <location>
        <begin position="124"/>
        <end position="150"/>
    </location>
</feature>
<sequence length="163" mass="17952">MSSDSDSETSYSSAEQPEECRICKSTTGSSNLLSRFYHAGAYGSGFVGNDETDYVHYDCADANRGCKSEWAVLSVAQAKKNYGQGKAAKAAFSKTRTASGPRRFGNVTELVLVKELESNIRAAGGDPMKKKKASIAKKKVPKKKSRMTKAEKKAYMKHYMRHF</sequence>
<accession>A0A1E7FCD3</accession>
<proteinExistence type="predicted"/>
<dbReference type="Proteomes" id="UP000095751">
    <property type="component" value="Unassembled WGS sequence"/>
</dbReference>
<feature type="compositionally biased region" description="Basic residues" evidence="1">
    <location>
        <begin position="129"/>
        <end position="147"/>
    </location>
</feature>
<organism evidence="2 3">
    <name type="scientific">Fragilariopsis cylindrus CCMP1102</name>
    <dbReference type="NCBI Taxonomy" id="635003"/>
    <lineage>
        <taxon>Eukaryota</taxon>
        <taxon>Sar</taxon>
        <taxon>Stramenopiles</taxon>
        <taxon>Ochrophyta</taxon>
        <taxon>Bacillariophyta</taxon>
        <taxon>Bacillariophyceae</taxon>
        <taxon>Bacillariophycidae</taxon>
        <taxon>Bacillariales</taxon>
        <taxon>Bacillariaceae</taxon>
        <taxon>Fragilariopsis</taxon>
    </lineage>
</organism>
<protein>
    <submittedName>
        <fullName evidence="2">Uncharacterized protein</fullName>
    </submittedName>
</protein>
<feature type="non-terminal residue" evidence="2">
    <location>
        <position position="163"/>
    </location>
</feature>
<dbReference type="InParanoid" id="A0A1E7FCD3"/>
<reference evidence="2 3" key="1">
    <citation type="submission" date="2016-09" db="EMBL/GenBank/DDBJ databases">
        <title>Extensive genetic diversity and differential bi-allelic expression allows diatom success in the polar Southern Ocean.</title>
        <authorList>
            <consortium name="DOE Joint Genome Institute"/>
            <person name="Mock T."/>
            <person name="Otillar R.P."/>
            <person name="Strauss J."/>
            <person name="Dupont C."/>
            <person name="Frickenhaus S."/>
            <person name="Maumus F."/>
            <person name="Mcmullan M."/>
            <person name="Sanges R."/>
            <person name="Schmutz J."/>
            <person name="Toseland A."/>
            <person name="Valas R."/>
            <person name="Veluchamy A."/>
            <person name="Ward B.J."/>
            <person name="Allen A."/>
            <person name="Barry K."/>
            <person name="Falciatore A."/>
            <person name="Ferrante M."/>
            <person name="Fortunato A.E."/>
            <person name="Gloeckner G."/>
            <person name="Gruber A."/>
            <person name="Hipkin R."/>
            <person name="Janech M."/>
            <person name="Kroth P."/>
            <person name="Leese F."/>
            <person name="Lindquist E."/>
            <person name="Lyon B.R."/>
            <person name="Martin J."/>
            <person name="Mayer C."/>
            <person name="Parker M."/>
            <person name="Quesneville H."/>
            <person name="Raymond J."/>
            <person name="Uhlig C."/>
            <person name="Valentin K.U."/>
            <person name="Worden A.Z."/>
            <person name="Armbrust E.V."/>
            <person name="Bowler C."/>
            <person name="Green B."/>
            <person name="Moulton V."/>
            <person name="Van Oosterhout C."/>
            <person name="Grigoriev I."/>
        </authorList>
    </citation>
    <scope>NUCLEOTIDE SEQUENCE [LARGE SCALE GENOMIC DNA]</scope>
    <source>
        <strain evidence="2 3">CCMP1102</strain>
    </source>
</reference>
<evidence type="ECO:0000256" key="1">
    <source>
        <dbReference type="SAM" id="MobiDB-lite"/>
    </source>
</evidence>
<name>A0A1E7FCD3_9STRA</name>
<gene>
    <name evidence="2" type="ORF">FRACYDRAFT_218447</name>
</gene>
<keyword evidence="3" id="KW-1185">Reference proteome</keyword>
<dbReference type="EMBL" id="KV784359">
    <property type="protein sequence ID" value="OEU15827.1"/>
    <property type="molecule type" value="Genomic_DNA"/>
</dbReference>
<evidence type="ECO:0000313" key="3">
    <source>
        <dbReference type="Proteomes" id="UP000095751"/>
    </source>
</evidence>
<dbReference type="KEGG" id="fcy:FRACYDRAFT_218447"/>
<dbReference type="AlphaFoldDB" id="A0A1E7FCD3"/>